<dbReference type="InterPro" id="IPR000794">
    <property type="entry name" value="Beta-ketoacyl_synthase"/>
</dbReference>
<dbReference type="AlphaFoldDB" id="A0A1L3SUF9"/>
<dbReference type="Gene3D" id="3.40.47.10">
    <property type="match status" value="1"/>
</dbReference>
<keyword evidence="1" id="KW-0808">Transferase</keyword>
<dbReference type="SUPFAM" id="SSF53901">
    <property type="entry name" value="Thiolase-like"/>
    <property type="match status" value="2"/>
</dbReference>
<gene>
    <name evidence="3" type="ORF">BSQ44_17390</name>
</gene>
<dbReference type="RefSeq" id="WP_072606412.1">
    <property type="nucleotide sequence ID" value="NZ_CP018171.1"/>
</dbReference>
<protein>
    <submittedName>
        <fullName evidence="3">Beta-ketoacyl-ACP synthase II</fullName>
    </submittedName>
</protein>
<proteinExistence type="predicted"/>
<dbReference type="GO" id="GO:0004315">
    <property type="term" value="F:3-oxoacyl-[acyl-carrier-protein] synthase activity"/>
    <property type="evidence" value="ECO:0007669"/>
    <property type="project" value="TreeGrafter"/>
</dbReference>
<name>A0A1L3SUF9_9HYPH</name>
<reference evidence="4" key="1">
    <citation type="submission" date="2016-11" db="EMBL/GenBank/DDBJ databases">
        <title>Mesorhizobium oceanicum sp. nov., isolated from deep seawater in South China Sea.</title>
        <authorList>
            <person name="Fu G.-Y."/>
        </authorList>
    </citation>
    <scope>NUCLEOTIDE SEQUENCE [LARGE SCALE GENOMIC DNA]</scope>
    <source>
        <strain evidence="4">B7</strain>
    </source>
</reference>
<evidence type="ECO:0000313" key="4">
    <source>
        <dbReference type="Proteomes" id="UP000182840"/>
    </source>
</evidence>
<dbReference type="Proteomes" id="UP000182840">
    <property type="component" value="Chromosome"/>
</dbReference>
<evidence type="ECO:0000259" key="2">
    <source>
        <dbReference type="Pfam" id="PF00109"/>
    </source>
</evidence>
<dbReference type="GO" id="GO:0005829">
    <property type="term" value="C:cytosol"/>
    <property type="evidence" value="ECO:0007669"/>
    <property type="project" value="TreeGrafter"/>
</dbReference>
<dbReference type="STRING" id="1670800.BSQ44_17390"/>
<dbReference type="KEGG" id="meso:BSQ44_17390"/>
<dbReference type="EMBL" id="CP018171">
    <property type="protein sequence ID" value="APH72942.1"/>
    <property type="molecule type" value="Genomic_DNA"/>
</dbReference>
<dbReference type="Pfam" id="PF00109">
    <property type="entry name" value="ketoacyl-synt"/>
    <property type="match status" value="1"/>
</dbReference>
<keyword evidence="4" id="KW-1185">Reference proteome</keyword>
<evidence type="ECO:0000256" key="1">
    <source>
        <dbReference type="ARBA" id="ARBA00022679"/>
    </source>
</evidence>
<dbReference type="InterPro" id="IPR016039">
    <property type="entry name" value="Thiolase-like"/>
</dbReference>
<dbReference type="PANTHER" id="PTHR11712:SF336">
    <property type="entry name" value="3-OXOACYL-[ACYL-CARRIER-PROTEIN] SYNTHASE, MITOCHONDRIAL"/>
    <property type="match status" value="1"/>
</dbReference>
<dbReference type="OrthoDB" id="9808685at2"/>
<accession>A0A1L3SUF9</accession>
<organism evidence="3 4">
    <name type="scientific">Aquibium oceanicum</name>
    <dbReference type="NCBI Taxonomy" id="1670800"/>
    <lineage>
        <taxon>Bacteria</taxon>
        <taxon>Pseudomonadati</taxon>
        <taxon>Pseudomonadota</taxon>
        <taxon>Alphaproteobacteria</taxon>
        <taxon>Hyphomicrobiales</taxon>
        <taxon>Phyllobacteriaceae</taxon>
        <taxon>Aquibium</taxon>
    </lineage>
</organism>
<evidence type="ECO:0000313" key="3">
    <source>
        <dbReference type="EMBL" id="APH72942.1"/>
    </source>
</evidence>
<sequence>MNEHDALVTGIGILSSLGEGTDAHWRVLTSASPSPRIDSERFKPYTVHPLSEIDWSTQIAKRGDLRQMEAWQRLGTYTAGLALDDAGLKGDEALSASMDMIVAAGGGERDEAVDAAILEASLTRNDRGVLLNEKLTTELRPTLFLAQLSNLLAGNISIVHKVTGSSRTFMGEEGAGIAAVETAVARIRSGQSSHVLVGGAFNTEHPDHLLGYQLAGTMQHGPWSSVWERDENRGGGVITGSGAAFLVIESREHAARRGRKAYAAIEKVVSDRFRRDRVDLAEAIGGVIDATAPDEAVTAVSGVSGAHAPTRAEKAAFDARPNIAVRGFTALTGHMKEAQFPFAIALAALAIHEGGTFPPFDAAFEKPSQATGRMLATTIGTRRFEGAALLSPV</sequence>
<dbReference type="NCBIfam" id="NF005084">
    <property type="entry name" value="PRK06519.1"/>
    <property type="match status" value="1"/>
</dbReference>
<dbReference type="InterPro" id="IPR014030">
    <property type="entry name" value="Ketoacyl_synth_N"/>
</dbReference>
<dbReference type="PANTHER" id="PTHR11712">
    <property type="entry name" value="POLYKETIDE SYNTHASE-RELATED"/>
    <property type="match status" value="1"/>
</dbReference>
<feature type="domain" description="Beta-ketoacyl synthase-like N-terminal" evidence="2">
    <location>
        <begin position="8"/>
        <end position="254"/>
    </location>
</feature>
<dbReference type="GO" id="GO:0006633">
    <property type="term" value="P:fatty acid biosynthetic process"/>
    <property type="evidence" value="ECO:0007669"/>
    <property type="project" value="TreeGrafter"/>
</dbReference>